<dbReference type="PANTHER" id="PTHR18901">
    <property type="entry name" value="2-DEOXYGLUCOSE-6-PHOSPHATE PHOSPHATASE 2"/>
    <property type="match status" value="1"/>
</dbReference>
<sequence>MTDELLNRKTYRTDIGPMCMSLNEHARYLALRAEETPRAKAARLKPYRLVKAVVFDMDGVIFDSERLVLNSWKMVADRENIPEIEETVRKCLGTNREVSRRIFLEAYGEDFPYDTLKQEAAGIYHRMADGGKLPLMRGVRELLGFLREEKRKIALASSTREEVVVAELRDAGLLEFFDEVVCGDMLQRSKPEPDIYLMACERIGVDPKEAYAVEDSYNGIRSAYAAGMHPVMVPDMMPPTEEMEEKSEIILTSLEELQDYFRVLFA</sequence>
<dbReference type="AlphaFoldDB" id="A0A1I0DZ30"/>
<protein>
    <submittedName>
        <fullName evidence="1">Haloacid dehalogenase superfamily, subfamily IA, variant 3 with third motif having DD or ED</fullName>
    </submittedName>
</protein>
<dbReference type="SFLD" id="SFLDG01135">
    <property type="entry name" value="C1.5.6:_HAD__Beta-PGM__Phospha"/>
    <property type="match status" value="1"/>
</dbReference>
<dbReference type="PRINTS" id="PR00413">
    <property type="entry name" value="HADHALOGNASE"/>
</dbReference>
<evidence type="ECO:0000313" key="2">
    <source>
        <dbReference type="Proteomes" id="UP000199820"/>
    </source>
</evidence>
<dbReference type="InterPro" id="IPR023214">
    <property type="entry name" value="HAD_sf"/>
</dbReference>
<dbReference type="InterPro" id="IPR006439">
    <property type="entry name" value="HAD-SF_hydro_IA"/>
</dbReference>
<dbReference type="Gene3D" id="1.10.150.240">
    <property type="entry name" value="Putative phosphatase, domain 2"/>
    <property type="match status" value="1"/>
</dbReference>
<dbReference type="EMBL" id="FOIL01000015">
    <property type="protein sequence ID" value="SET37964.1"/>
    <property type="molecule type" value="Genomic_DNA"/>
</dbReference>
<evidence type="ECO:0000313" key="1">
    <source>
        <dbReference type="EMBL" id="SET37964.1"/>
    </source>
</evidence>
<dbReference type="Proteomes" id="UP000199820">
    <property type="component" value="Unassembled WGS sequence"/>
</dbReference>
<dbReference type="SUPFAM" id="SSF56784">
    <property type="entry name" value="HAD-like"/>
    <property type="match status" value="1"/>
</dbReference>
<dbReference type="InterPro" id="IPR041492">
    <property type="entry name" value="HAD_2"/>
</dbReference>
<dbReference type="RefSeq" id="WP_242870299.1">
    <property type="nucleotide sequence ID" value="NZ_FOIL01000015.1"/>
</dbReference>
<dbReference type="SFLD" id="SFLDG01129">
    <property type="entry name" value="C1.5:_HAD__Beta-PGM__Phosphata"/>
    <property type="match status" value="1"/>
</dbReference>
<dbReference type="NCBIfam" id="TIGR01509">
    <property type="entry name" value="HAD-SF-IA-v3"/>
    <property type="match status" value="1"/>
</dbReference>
<reference evidence="1 2" key="1">
    <citation type="submission" date="2016-10" db="EMBL/GenBank/DDBJ databases">
        <authorList>
            <person name="de Groot N.N."/>
        </authorList>
    </citation>
    <scope>NUCLEOTIDE SEQUENCE [LARGE SCALE GENOMIC DNA]</scope>
    <source>
        <strain evidence="1 2">KH1P1</strain>
    </source>
</reference>
<dbReference type="PANTHER" id="PTHR18901:SF38">
    <property type="entry name" value="PSEUDOURIDINE-5'-PHOSPHATASE"/>
    <property type="match status" value="1"/>
</dbReference>
<name>A0A1I0DZ30_9FIRM</name>
<dbReference type="eggNOG" id="COG0637">
    <property type="taxonomic scope" value="Bacteria"/>
</dbReference>
<dbReference type="InterPro" id="IPR023198">
    <property type="entry name" value="PGP-like_dom2"/>
</dbReference>
<organism evidence="1 2">
    <name type="scientific">[Clostridium] aminophilum</name>
    <dbReference type="NCBI Taxonomy" id="1526"/>
    <lineage>
        <taxon>Bacteria</taxon>
        <taxon>Bacillati</taxon>
        <taxon>Bacillota</taxon>
        <taxon>Clostridia</taxon>
        <taxon>Lachnospirales</taxon>
        <taxon>Lachnospiraceae</taxon>
    </lineage>
</organism>
<dbReference type="STRING" id="1526.SAMN02910262_01537"/>
<accession>A0A1I0DZ30</accession>
<gene>
    <name evidence="1" type="ORF">SAMN04487771_101542</name>
</gene>
<dbReference type="SFLD" id="SFLDS00003">
    <property type="entry name" value="Haloacid_Dehalogenase"/>
    <property type="match status" value="1"/>
</dbReference>
<dbReference type="InterPro" id="IPR036412">
    <property type="entry name" value="HAD-like_sf"/>
</dbReference>
<dbReference type="Gene3D" id="3.40.50.1000">
    <property type="entry name" value="HAD superfamily/HAD-like"/>
    <property type="match status" value="1"/>
</dbReference>
<keyword evidence="2" id="KW-1185">Reference proteome</keyword>
<proteinExistence type="predicted"/>
<dbReference type="Pfam" id="PF13419">
    <property type="entry name" value="HAD_2"/>
    <property type="match status" value="1"/>
</dbReference>